<dbReference type="SUPFAM" id="SSF52172">
    <property type="entry name" value="CheY-like"/>
    <property type="match status" value="1"/>
</dbReference>
<evidence type="ECO:0000313" key="7">
    <source>
        <dbReference type="Proteomes" id="UP000019226"/>
    </source>
</evidence>
<dbReference type="InterPro" id="IPR039420">
    <property type="entry name" value="WalR-like"/>
</dbReference>
<dbReference type="Pfam" id="PF00196">
    <property type="entry name" value="GerE"/>
    <property type="match status" value="1"/>
</dbReference>
<dbReference type="SMART" id="SM00448">
    <property type="entry name" value="REC"/>
    <property type="match status" value="1"/>
</dbReference>
<evidence type="ECO:0000256" key="3">
    <source>
        <dbReference type="PROSITE-ProRule" id="PRU00169"/>
    </source>
</evidence>
<organism evidence="6 7">
    <name type="scientific">Corynebacterium casei LMG S-19264</name>
    <dbReference type="NCBI Taxonomy" id="1285583"/>
    <lineage>
        <taxon>Bacteria</taxon>
        <taxon>Bacillati</taxon>
        <taxon>Actinomycetota</taxon>
        <taxon>Actinomycetes</taxon>
        <taxon>Mycobacteriales</taxon>
        <taxon>Corynebacteriaceae</taxon>
        <taxon>Corynebacterium</taxon>
    </lineage>
</organism>
<evidence type="ECO:0000259" key="5">
    <source>
        <dbReference type="PROSITE" id="PS50110"/>
    </source>
</evidence>
<dbReference type="InterPro" id="IPR016032">
    <property type="entry name" value="Sig_transdc_resp-reg_C-effctor"/>
</dbReference>
<dbReference type="PROSITE" id="PS50043">
    <property type="entry name" value="HTH_LUXR_2"/>
    <property type="match status" value="1"/>
</dbReference>
<feature type="domain" description="Response regulatory" evidence="5">
    <location>
        <begin position="4"/>
        <end position="120"/>
    </location>
</feature>
<dbReference type="InterPro" id="IPR001789">
    <property type="entry name" value="Sig_transdc_resp-reg_receiver"/>
</dbReference>
<evidence type="ECO:0000256" key="1">
    <source>
        <dbReference type="ARBA" id="ARBA00022553"/>
    </source>
</evidence>
<name>A0ABN4C8L4_9CORY</name>
<protein>
    <submittedName>
        <fullName evidence="6">Response regulator protein two-component system</fullName>
    </submittedName>
</protein>
<dbReference type="GeneID" id="82876487"/>
<keyword evidence="7" id="KW-1185">Reference proteome</keyword>
<evidence type="ECO:0000259" key="4">
    <source>
        <dbReference type="PROSITE" id="PS50043"/>
    </source>
</evidence>
<reference evidence="7" key="1">
    <citation type="submission" date="2013-02" db="EMBL/GenBank/DDBJ databases">
        <title>The complete genome sequence of Corynebacterium casei LMG S-19264 (=DSM 44701).</title>
        <authorList>
            <person name="Ruckert C."/>
            <person name="Albersmeier A."/>
            <person name="Kalinowski J."/>
        </authorList>
    </citation>
    <scope>NUCLEOTIDE SEQUENCE [LARGE SCALE GENOMIC DNA]</scope>
    <source>
        <strain evidence="7">LMG S-19264</strain>
    </source>
</reference>
<dbReference type="InterPro" id="IPR058245">
    <property type="entry name" value="NreC/VraR/RcsB-like_REC"/>
</dbReference>
<dbReference type="SUPFAM" id="SSF46894">
    <property type="entry name" value="C-terminal effector domain of the bipartite response regulators"/>
    <property type="match status" value="1"/>
</dbReference>
<proteinExistence type="predicted"/>
<dbReference type="PROSITE" id="PS50110">
    <property type="entry name" value="RESPONSE_REGULATORY"/>
    <property type="match status" value="1"/>
</dbReference>
<dbReference type="CDD" id="cd06170">
    <property type="entry name" value="LuxR_C_like"/>
    <property type="match status" value="1"/>
</dbReference>
<dbReference type="PANTHER" id="PTHR43214:SF43">
    <property type="entry name" value="TWO-COMPONENT RESPONSE REGULATOR"/>
    <property type="match status" value="1"/>
</dbReference>
<dbReference type="SMART" id="SM00421">
    <property type="entry name" value="HTH_LUXR"/>
    <property type="match status" value="1"/>
</dbReference>
<keyword evidence="1 3" id="KW-0597">Phosphoprotein</keyword>
<accession>A0ABN4C8L4</accession>
<dbReference type="RefSeq" id="WP_006823783.1">
    <property type="nucleotide sequence ID" value="NZ_CP004350.1"/>
</dbReference>
<feature type="domain" description="HTH luxR-type" evidence="4">
    <location>
        <begin position="145"/>
        <end position="207"/>
    </location>
</feature>
<dbReference type="InterPro" id="IPR000792">
    <property type="entry name" value="Tscrpt_reg_LuxR_C"/>
</dbReference>
<evidence type="ECO:0000256" key="2">
    <source>
        <dbReference type="ARBA" id="ARBA00023125"/>
    </source>
</evidence>
<evidence type="ECO:0000313" key="6">
    <source>
        <dbReference type="EMBL" id="AHI18870.1"/>
    </source>
</evidence>
<keyword evidence="2" id="KW-0238">DNA-binding</keyword>
<dbReference type="Gene3D" id="3.40.50.2300">
    <property type="match status" value="1"/>
</dbReference>
<gene>
    <name evidence="6" type="ORF">CCASEI_01425</name>
</gene>
<dbReference type="CDD" id="cd17535">
    <property type="entry name" value="REC_NarL-like"/>
    <property type="match status" value="1"/>
</dbReference>
<dbReference type="EMBL" id="CP004350">
    <property type="protein sequence ID" value="AHI18870.1"/>
    <property type="molecule type" value="Genomic_DNA"/>
</dbReference>
<dbReference type="PANTHER" id="PTHR43214">
    <property type="entry name" value="TWO-COMPONENT RESPONSE REGULATOR"/>
    <property type="match status" value="1"/>
</dbReference>
<dbReference type="Proteomes" id="UP000019226">
    <property type="component" value="Chromosome"/>
</dbReference>
<sequence>MSISILLVDDEESVRELLPKYFRIDPELEVVTTTNNGRSARAWLEDNTCDIVLSDIHMPGMNGLELLSYIKELDSPPVFIAMTAFDTDETMMTALANGAAGYVIKGHPPRTIIQAIHNALRGGTSLSPQCVKRLVSHISWNQTREGKESTPMTSSEKSVIKLVRRGKSNREIAKTLHFSESYIKAVVSSLLEKSNCSSRAELIAWFS</sequence>
<dbReference type="InterPro" id="IPR011006">
    <property type="entry name" value="CheY-like_superfamily"/>
</dbReference>
<feature type="modified residue" description="4-aspartylphosphate" evidence="3">
    <location>
        <position position="55"/>
    </location>
</feature>
<dbReference type="Pfam" id="PF00072">
    <property type="entry name" value="Response_reg"/>
    <property type="match status" value="1"/>
</dbReference>